<organism evidence="1 2">
    <name type="scientific">Araneus ventricosus</name>
    <name type="common">Orbweaver spider</name>
    <name type="synonym">Epeira ventricosa</name>
    <dbReference type="NCBI Taxonomy" id="182803"/>
    <lineage>
        <taxon>Eukaryota</taxon>
        <taxon>Metazoa</taxon>
        <taxon>Ecdysozoa</taxon>
        <taxon>Arthropoda</taxon>
        <taxon>Chelicerata</taxon>
        <taxon>Arachnida</taxon>
        <taxon>Araneae</taxon>
        <taxon>Araneomorphae</taxon>
        <taxon>Entelegynae</taxon>
        <taxon>Araneoidea</taxon>
        <taxon>Araneidae</taxon>
        <taxon>Araneus</taxon>
    </lineage>
</organism>
<protein>
    <submittedName>
        <fullName evidence="1">Uncharacterized protein</fullName>
    </submittedName>
</protein>
<reference evidence="1 2" key="1">
    <citation type="journal article" date="2019" name="Sci. Rep.">
        <title>Orb-weaving spider Araneus ventricosus genome elucidates the spidroin gene catalogue.</title>
        <authorList>
            <person name="Kono N."/>
            <person name="Nakamura H."/>
            <person name="Ohtoshi R."/>
            <person name="Moran D.A.P."/>
            <person name="Shinohara A."/>
            <person name="Yoshida Y."/>
            <person name="Fujiwara M."/>
            <person name="Mori M."/>
            <person name="Tomita M."/>
            <person name="Arakawa K."/>
        </authorList>
    </citation>
    <scope>NUCLEOTIDE SEQUENCE [LARGE SCALE GENOMIC DNA]</scope>
</reference>
<comment type="caution">
    <text evidence="1">The sequence shown here is derived from an EMBL/GenBank/DDBJ whole genome shotgun (WGS) entry which is preliminary data.</text>
</comment>
<gene>
    <name evidence="1" type="ORF">AVEN_223560_1</name>
</gene>
<dbReference type="AlphaFoldDB" id="A0A4Y2IZV6"/>
<dbReference type="EMBL" id="BGPR01003048">
    <property type="protein sequence ID" value="GBM82978.1"/>
    <property type="molecule type" value="Genomic_DNA"/>
</dbReference>
<sequence length="106" mass="12202">MRVESSSVLFTGISLIKASVDPRKYNQAKIEHQLLGLVYQTTIPDPLFLKFCVCLLMNVMAIGLGQDFMAQRLLNQLFIQKFRHKFFHKYLLVSSTQINRATIPNN</sequence>
<evidence type="ECO:0000313" key="2">
    <source>
        <dbReference type="Proteomes" id="UP000499080"/>
    </source>
</evidence>
<keyword evidence="2" id="KW-1185">Reference proteome</keyword>
<accession>A0A4Y2IZV6</accession>
<name>A0A4Y2IZV6_ARAVE</name>
<proteinExistence type="predicted"/>
<evidence type="ECO:0000313" key="1">
    <source>
        <dbReference type="EMBL" id="GBM82978.1"/>
    </source>
</evidence>
<dbReference type="Proteomes" id="UP000499080">
    <property type="component" value="Unassembled WGS sequence"/>
</dbReference>